<gene>
    <name evidence="4" type="ORF">JCM15548_14701</name>
</gene>
<evidence type="ECO:0000256" key="1">
    <source>
        <dbReference type="ARBA" id="ARBA00022741"/>
    </source>
</evidence>
<evidence type="ECO:0000313" key="4">
    <source>
        <dbReference type="EMBL" id="GAO27844.1"/>
    </source>
</evidence>
<dbReference type="InterPro" id="IPR027785">
    <property type="entry name" value="UvrD-like_helicase_C"/>
</dbReference>
<keyword evidence="1" id="KW-0547">Nucleotide-binding</keyword>
<dbReference type="InterPro" id="IPR050534">
    <property type="entry name" value="Coronavir_polyprotein_1ab"/>
</dbReference>
<evidence type="ECO:0000259" key="3">
    <source>
        <dbReference type="SMART" id="SM00382"/>
    </source>
</evidence>
<dbReference type="PANTHER" id="PTHR43788:SF6">
    <property type="entry name" value="DNA HELICASE B"/>
    <property type="match status" value="1"/>
</dbReference>
<dbReference type="Pfam" id="PF13604">
    <property type="entry name" value="AAA_30"/>
    <property type="match status" value="1"/>
</dbReference>
<dbReference type="STRING" id="1236989.JCM15548_14701"/>
<dbReference type="AlphaFoldDB" id="A0A0E9LRF9"/>
<dbReference type="OrthoDB" id="9803432at2"/>
<reference evidence="4 5" key="1">
    <citation type="journal article" date="2015" name="Microbes Environ.">
        <title>Distribution and evolution of nitrogen fixation genes in the phylum bacteroidetes.</title>
        <authorList>
            <person name="Inoue J."/>
            <person name="Oshima K."/>
            <person name="Suda W."/>
            <person name="Sakamoto M."/>
            <person name="Iino T."/>
            <person name="Noda S."/>
            <person name="Hongoh Y."/>
            <person name="Hattori M."/>
            <person name="Ohkuma M."/>
        </authorList>
    </citation>
    <scope>NUCLEOTIDE SEQUENCE [LARGE SCALE GENOMIC DNA]</scope>
    <source>
        <strain evidence="4">JCM 15548</strain>
    </source>
</reference>
<dbReference type="CDD" id="cd18809">
    <property type="entry name" value="SF1_C_RecD"/>
    <property type="match status" value="1"/>
</dbReference>
<feature type="domain" description="AAA+ ATPase" evidence="3">
    <location>
        <begin position="38"/>
        <end position="166"/>
    </location>
</feature>
<evidence type="ECO:0000313" key="5">
    <source>
        <dbReference type="Proteomes" id="UP000032900"/>
    </source>
</evidence>
<dbReference type="CDD" id="cd17933">
    <property type="entry name" value="DEXSc_RecD-like"/>
    <property type="match status" value="1"/>
</dbReference>
<keyword evidence="4" id="KW-0347">Helicase</keyword>
<proteinExistence type="predicted"/>
<dbReference type="EMBL" id="BAZW01000114">
    <property type="protein sequence ID" value="GAO27844.1"/>
    <property type="molecule type" value="Genomic_DNA"/>
</dbReference>
<dbReference type="Proteomes" id="UP000032900">
    <property type="component" value="Unassembled WGS sequence"/>
</dbReference>
<organism evidence="4 5">
    <name type="scientific">Geofilum rubicundum JCM 15548</name>
    <dbReference type="NCBI Taxonomy" id="1236989"/>
    <lineage>
        <taxon>Bacteria</taxon>
        <taxon>Pseudomonadati</taxon>
        <taxon>Bacteroidota</taxon>
        <taxon>Bacteroidia</taxon>
        <taxon>Marinilabiliales</taxon>
        <taxon>Marinilabiliaceae</taxon>
        <taxon>Geofilum</taxon>
    </lineage>
</organism>
<dbReference type="InterPro" id="IPR027417">
    <property type="entry name" value="P-loop_NTPase"/>
</dbReference>
<dbReference type="SUPFAM" id="SSF52540">
    <property type="entry name" value="P-loop containing nucleoside triphosphate hydrolases"/>
    <property type="match status" value="1"/>
</dbReference>
<dbReference type="GO" id="GO:0005524">
    <property type="term" value="F:ATP binding"/>
    <property type="evidence" value="ECO:0007669"/>
    <property type="project" value="UniProtKB-KW"/>
</dbReference>
<dbReference type="RefSeq" id="WP_062128948.1">
    <property type="nucleotide sequence ID" value="NZ_BAZW01000114.1"/>
</dbReference>
<sequence>MLKEHIFNTFKSHFTFEPTVSQLKAMEGISHFLGAVSDKPMFLLQGYAGTGKTTLMRALVQSLNDFKIKAVLLAPTGRAAKVLSNHVEMPAFTIHKKIYRQQGSKDGFGGFNLNDNLHKNTVFIVDEASMIANNSYGGSVFGSGRLLDDLIQFVYSGESCRLLLIGDTAQLPPVGISMSPALERTGLEAYGLQVWESSLTDVLRQQEGGGILHNATALRRLLDENEEIKVYPKIETRDFKDVLRITGTELMDELNYCYDHYGLEETLVVCRTNKRANLYNQGIRNTILYREEELATGDYLLVMKNNYFWIRQHSEISFIANGDIARVLRIQKNQDLYGYRFADITCELVDYKNVEVDARIILDSLQSEGAGFSREQQETFFSLVMEDYQDIRPTRKQYEMVRNNEFYNALQIKFAYAMTAHKAQGGQWKAVFVDLGYFTEDFLSRDLIRWLYTAVTRATERLYLVNFPKEFLSDE</sequence>
<evidence type="ECO:0000256" key="2">
    <source>
        <dbReference type="ARBA" id="ARBA00022840"/>
    </source>
</evidence>
<dbReference type="PANTHER" id="PTHR43788">
    <property type="entry name" value="DNA2/NAM7 HELICASE FAMILY MEMBER"/>
    <property type="match status" value="1"/>
</dbReference>
<dbReference type="Gene3D" id="3.40.50.300">
    <property type="entry name" value="P-loop containing nucleotide triphosphate hydrolases"/>
    <property type="match status" value="2"/>
</dbReference>
<comment type="caution">
    <text evidence="4">The sequence shown here is derived from an EMBL/GenBank/DDBJ whole genome shotgun (WGS) entry which is preliminary data.</text>
</comment>
<keyword evidence="2" id="KW-0067">ATP-binding</keyword>
<dbReference type="Pfam" id="PF13538">
    <property type="entry name" value="UvrD_C_2"/>
    <property type="match status" value="1"/>
</dbReference>
<accession>A0A0E9LRF9</accession>
<keyword evidence="4" id="KW-0378">Hydrolase</keyword>
<dbReference type="GO" id="GO:0003678">
    <property type="term" value="F:DNA helicase activity"/>
    <property type="evidence" value="ECO:0007669"/>
    <property type="project" value="UniProtKB-ARBA"/>
</dbReference>
<name>A0A0E9LRF9_9BACT</name>
<dbReference type="InterPro" id="IPR003593">
    <property type="entry name" value="AAA+_ATPase"/>
</dbReference>
<keyword evidence="5" id="KW-1185">Reference proteome</keyword>
<protein>
    <submittedName>
        <fullName evidence="4">RecD-like DNA helicase Atu2026</fullName>
    </submittedName>
</protein>
<dbReference type="SMART" id="SM00382">
    <property type="entry name" value="AAA"/>
    <property type="match status" value="1"/>
</dbReference>